<evidence type="ECO:0000313" key="3">
    <source>
        <dbReference type="Proteomes" id="UP000274131"/>
    </source>
</evidence>
<dbReference type="AlphaFoldDB" id="A0A0N4V410"/>
<dbReference type="STRING" id="51028.A0A0N4V410"/>
<gene>
    <name evidence="2" type="ORF">EVEC_LOCUS4528</name>
</gene>
<reference evidence="4" key="1">
    <citation type="submission" date="2017-02" db="UniProtKB">
        <authorList>
            <consortium name="WormBaseParasite"/>
        </authorList>
    </citation>
    <scope>IDENTIFICATION</scope>
</reference>
<name>A0A0N4V410_ENTVE</name>
<keyword evidence="3" id="KW-1185">Reference proteome</keyword>
<organism evidence="4">
    <name type="scientific">Enterobius vermicularis</name>
    <name type="common">Human pinworm</name>
    <dbReference type="NCBI Taxonomy" id="51028"/>
    <lineage>
        <taxon>Eukaryota</taxon>
        <taxon>Metazoa</taxon>
        <taxon>Ecdysozoa</taxon>
        <taxon>Nematoda</taxon>
        <taxon>Chromadorea</taxon>
        <taxon>Rhabditida</taxon>
        <taxon>Spirurina</taxon>
        <taxon>Oxyuridomorpha</taxon>
        <taxon>Oxyuroidea</taxon>
        <taxon>Oxyuridae</taxon>
        <taxon>Enterobius</taxon>
    </lineage>
</organism>
<dbReference type="Proteomes" id="UP000274131">
    <property type="component" value="Unassembled WGS sequence"/>
</dbReference>
<keyword evidence="1" id="KW-1133">Transmembrane helix</keyword>
<evidence type="ECO:0000313" key="4">
    <source>
        <dbReference type="WBParaSite" id="EVEC_0000482001-mRNA-1"/>
    </source>
</evidence>
<accession>A0A0N4V410</accession>
<keyword evidence="1" id="KW-0812">Transmembrane</keyword>
<reference evidence="2 3" key="2">
    <citation type="submission" date="2018-10" db="EMBL/GenBank/DDBJ databases">
        <authorList>
            <consortium name="Pathogen Informatics"/>
        </authorList>
    </citation>
    <scope>NUCLEOTIDE SEQUENCE [LARGE SCALE GENOMIC DNA]</scope>
</reference>
<proteinExistence type="predicted"/>
<keyword evidence="1" id="KW-0472">Membrane</keyword>
<dbReference type="WBParaSite" id="EVEC_0000482001-mRNA-1">
    <property type="protein sequence ID" value="EVEC_0000482001-mRNA-1"/>
    <property type="gene ID" value="EVEC_0000482001"/>
</dbReference>
<dbReference type="EMBL" id="UXUI01007885">
    <property type="protein sequence ID" value="VDD89777.1"/>
    <property type="molecule type" value="Genomic_DNA"/>
</dbReference>
<evidence type="ECO:0000256" key="1">
    <source>
        <dbReference type="SAM" id="Phobius"/>
    </source>
</evidence>
<protein>
    <submittedName>
        <fullName evidence="4">NADH-ubiquinone oxidoreductase B17 subunit</fullName>
    </submittedName>
</protein>
<dbReference type="OrthoDB" id="5826678at2759"/>
<feature type="transmembrane region" description="Helical" evidence="1">
    <location>
        <begin position="89"/>
        <end position="109"/>
    </location>
</feature>
<evidence type="ECO:0000313" key="2">
    <source>
        <dbReference type="EMBL" id="VDD89777.1"/>
    </source>
</evidence>
<sequence length="177" mass="21073">MVVYILRNTLVKWPRNSWQNSVARTIFTKRKALTVPAPAVYQWKPPPDQKGHLKYERYWSNNGKYLPQVKVGDTFSRALFGRISETFELYPIYFLAGVYLVTLGTFLYVTTHTCDFNTSKKTWPVIRDKYWKYHTVLYDPTGKTHTRFPLMEQLLDEIEAASKQRREEDNERFKIEH</sequence>